<accession>A0A2R4TD71</accession>
<sequence length="80" mass="8225">MDPTWVASPPSRPSTPSRRFSVFGTLLHSACAPSPVGVAPGDGFPVSAKAVPVAASRPTAAVRARAAVLAVLITVYLLER</sequence>
<evidence type="ECO:0000313" key="2">
    <source>
        <dbReference type="Proteomes" id="UP000244201"/>
    </source>
</evidence>
<protein>
    <submittedName>
        <fullName evidence="1">Uncharacterized protein</fullName>
    </submittedName>
</protein>
<dbReference type="KEGG" id="slk:SLUN_37725"/>
<proteinExistence type="predicted"/>
<gene>
    <name evidence="1" type="ORF">SLUN_37725</name>
</gene>
<evidence type="ECO:0000313" key="1">
    <source>
        <dbReference type="EMBL" id="AVZ77057.1"/>
    </source>
</evidence>
<dbReference type="Proteomes" id="UP000244201">
    <property type="component" value="Chromosome"/>
</dbReference>
<organism evidence="1 2">
    <name type="scientific">Streptomyces lunaelactis</name>
    <dbReference type="NCBI Taxonomy" id="1535768"/>
    <lineage>
        <taxon>Bacteria</taxon>
        <taxon>Bacillati</taxon>
        <taxon>Actinomycetota</taxon>
        <taxon>Actinomycetes</taxon>
        <taxon>Kitasatosporales</taxon>
        <taxon>Streptomycetaceae</taxon>
        <taxon>Streptomyces</taxon>
    </lineage>
</organism>
<keyword evidence="2" id="KW-1185">Reference proteome</keyword>
<reference evidence="1 2" key="1">
    <citation type="submission" date="2018-01" db="EMBL/GenBank/DDBJ databases">
        <title>Complete genome sequence of Streptomyces lunaelactis MM109T, a Ferroverdin A producer isolated from cave moonmilk deposits.</title>
        <authorList>
            <person name="Naome A."/>
            <person name="Martinet L."/>
            <person name="Maciejewska M."/>
            <person name="Anderssen S."/>
            <person name="Adam D."/>
            <person name="Tenconi E."/>
            <person name="Deflandre B."/>
            <person name="Arguelles-Arias A."/>
            <person name="Calusinska M."/>
            <person name="Copieters W."/>
            <person name="Karim L."/>
            <person name="Hanikenne M."/>
            <person name="Baurain D."/>
            <person name="van Wezel G."/>
            <person name="Smargiasso N."/>
            <person name="de Pauw E."/>
            <person name="Delfosse P."/>
            <person name="Rigali S."/>
        </authorList>
    </citation>
    <scope>NUCLEOTIDE SEQUENCE [LARGE SCALE GENOMIC DNA]</scope>
    <source>
        <strain evidence="1 2">MM109</strain>
    </source>
</reference>
<name>A0A2R4TD71_9ACTN</name>
<dbReference type="AlphaFoldDB" id="A0A2R4TD71"/>
<dbReference type="EMBL" id="CP026304">
    <property type="protein sequence ID" value="AVZ77057.1"/>
    <property type="molecule type" value="Genomic_DNA"/>
</dbReference>